<keyword evidence="3" id="KW-0408">Iron</keyword>
<keyword evidence="4" id="KW-0411">Iron-sulfur</keyword>
<keyword evidence="2" id="KW-0479">Metal-binding</keyword>
<evidence type="ECO:0000256" key="4">
    <source>
        <dbReference type="ARBA" id="ARBA00023014"/>
    </source>
</evidence>
<name>A0A2M9XDD9_9LEPT</name>
<reference evidence="6 7" key="1">
    <citation type="submission" date="2017-07" db="EMBL/GenBank/DDBJ databases">
        <title>Leptospira spp. isolated from tropical soils.</title>
        <authorList>
            <person name="Thibeaux R."/>
            <person name="Iraola G."/>
            <person name="Ferres I."/>
            <person name="Bierque E."/>
            <person name="Girault D."/>
            <person name="Soupe-Gilbert M.-E."/>
            <person name="Picardeau M."/>
            <person name="Goarant C."/>
        </authorList>
    </citation>
    <scope>NUCLEOTIDE SEQUENCE [LARGE SCALE GENOMIC DNA]</scope>
    <source>
        <strain evidence="6 7">MCA1-C-A1</strain>
    </source>
</reference>
<organism evidence="6 7">
    <name type="scientific">Leptospira hartskeerlii</name>
    <dbReference type="NCBI Taxonomy" id="2023177"/>
    <lineage>
        <taxon>Bacteria</taxon>
        <taxon>Pseudomonadati</taxon>
        <taxon>Spirochaetota</taxon>
        <taxon>Spirochaetia</taxon>
        <taxon>Leptospirales</taxon>
        <taxon>Leptospiraceae</taxon>
        <taxon>Leptospira</taxon>
    </lineage>
</organism>
<dbReference type="PANTHER" id="PTHR21496:SF23">
    <property type="entry name" value="3-PHENYLPROPIONATE_CINNAMIC ACID DIOXYGENASE FERREDOXIN SUBUNIT"/>
    <property type="match status" value="1"/>
</dbReference>
<keyword evidence="6" id="KW-0560">Oxidoreductase</keyword>
<sequence>MGEFQKLAKLSDLKEGEVFVAETRYHRVGLTRLGDEVCAFADICTHDGEDISTGDLEGDVIVCPRHSAKFNIRTGKVLCMPAVEDLPVYKTRIVGDEVEVELED</sequence>
<evidence type="ECO:0000256" key="3">
    <source>
        <dbReference type="ARBA" id="ARBA00023004"/>
    </source>
</evidence>
<dbReference type="InterPro" id="IPR017941">
    <property type="entry name" value="Rieske_2Fe-2S"/>
</dbReference>
<dbReference type="Gene3D" id="2.102.10.10">
    <property type="entry name" value="Rieske [2Fe-2S] iron-sulphur domain"/>
    <property type="match status" value="1"/>
</dbReference>
<evidence type="ECO:0000313" key="7">
    <source>
        <dbReference type="Proteomes" id="UP000232196"/>
    </source>
</evidence>
<dbReference type="AlphaFoldDB" id="A0A2M9XDD9"/>
<dbReference type="SUPFAM" id="SSF50022">
    <property type="entry name" value="ISP domain"/>
    <property type="match status" value="1"/>
</dbReference>
<dbReference type="RefSeq" id="WP_100706359.1">
    <property type="nucleotide sequence ID" value="NZ_NPDL01000001.1"/>
</dbReference>
<dbReference type="CDD" id="cd03528">
    <property type="entry name" value="Rieske_RO_ferredoxin"/>
    <property type="match status" value="1"/>
</dbReference>
<keyword evidence="1" id="KW-0001">2Fe-2S</keyword>
<dbReference type="Proteomes" id="UP000232196">
    <property type="component" value="Unassembled WGS sequence"/>
</dbReference>
<accession>A0A2M9XDD9</accession>
<dbReference type="GO" id="GO:0051213">
    <property type="term" value="F:dioxygenase activity"/>
    <property type="evidence" value="ECO:0007669"/>
    <property type="project" value="UniProtKB-KW"/>
</dbReference>
<dbReference type="OrthoDB" id="9800776at2"/>
<keyword evidence="7" id="KW-1185">Reference proteome</keyword>
<dbReference type="Pfam" id="PF00355">
    <property type="entry name" value="Rieske"/>
    <property type="match status" value="1"/>
</dbReference>
<feature type="domain" description="Rieske" evidence="5">
    <location>
        <begin position="5"/>
        <end position="100"/>
    </location>
</feature>
<evidence type="ECO:0000313" key="6">
    <source>
        <dbReference type="EMBL" id="PJZ25716.1"/>
    </source>
</evidence>
<proteinExistence type="predicted"/>
<keyword evidence="6" id="KW-0223">Dioxygenase</keyword>
<evidence type="ECO:0000256" key="1">
    <source>
        <dbReference type="ARBA" id="ARBA00022714"/>
    </source>
</evidence>
<evidence type="ECO:0000256" key="2">
    <source>
        <dbReference type="ARBA" id="ARBA00022723"/>
    </source>
</evidence>
<dbReference type="InterPro" id="IPR036922">
    <property type="entry name" value="Rieske_2Fe-2S_sf"/>
</dbReference>
<gene>
    <name evidence="6" type="ORF">CH357_08685</name>
</gene>
<dbReference type="GO" id="GO:0051537">
    <property type="term" value="F:2 iron, 2 sulfur cluster binding"/>
    <property type="evidence" value="ECO:0007669"/>
    <property type="project" value="UniProtKB-KW"/>
</dbReference>
<protein>
    <submittedName>
        <fullName evidence="6">Benzene 1,2-dioxygenase</fullName>
    </submittedName>
</protein>
<dbReference type="PANTHER" id="PTHR21496">
    <property type="entry name" value="FERREDOXIN-RELATED"/>
    <property type="match status" value="1"/>
</dbReference>
<evidence type="ECO:0000259" key="5">
    <source>
        <dbReference type="PROSITE" id="PS51296"/>
    </source>
</evidence>
<comment type="caution">
    <text evidence="6">The sequence shown here is derived from an EMBL/GenBank/DDBJ whole genome shotgun (WGS) entry which is preliminary data.</text>
</comment>
<dbReference type="EMBL" id="NPDN01000004">
    <property type="protein sequence ID" value="PJZ25716.1"/>
    <property type="molecule type" value="Genomic_DNA"/>
</dbReference>
<dbReference type="GO" id="GO:0046872">
    <property type="term" value="F:metal ion binding"/>
    <property type="evidence" value="ECO:0007669"/>
    <property type="project" value="UniProtKB-KW"/>
</dbReference>
<dbReference type="PROSITE" id="PS51296">
    <property type="entry name" value="RIESKE"/>
    <property type="match status" value="1"/>
</dbReference>